<feature type="non-terminal residue" evidence="2">
    <location>
        <position position="1"/>
    </location>
</feature>
<feature type="region of interest" description="Disordered" evidence="1">
    <location>
        <begin position="57"/>
        <end position="81"/>
    </location>
</feature>
<keyword evidence="3" id="KW-1185">Reference proteome</keyword>
<dbReference type="AlphaFoldDB" id="A0A074YYD3"/>
<protein>
    <submittedName>
        <fullName evidence="2">Uncharacterized protein</fullName>
    </submittedName>
</protein>
<evidence type="ECO:0000313" key="3">
    <source>
        <dbReference type="Proteomes" id="UP000054324"/>
    </source>
</evidence>
<accession>A0A074YYD3</accession>
<sequence>AVCSVPSKPEHSCPSSRRLYATAFLLHQSTHGGSRLRHLLQPFRVYRFRSRPRRCRWSDSRPRNNVRTYRNSPGELTPQPV</sequence>
<reference evidence="2 3" key="1">
    <citation type="submission" date="2013-11" db="EMBL/GenBank/DDBJ databases">
        <title>Opisthorchis viverrini - life in the bile duct.</title>
        <authorList>
            <person name="Young N.D."/>
            <person name="Nagarajan N."/>
            <person name="Lin S.J."/>
            <person name="Korhonen P.K."/>
            <person name="Jex A.R."/>
            <person name="Hall R.S."/>
            <person name="Safavi-Hemami H."/>
            <person name="Kaewkong W."/>
            <person name="Bertrand D."/>
            <person name="Gao S."/>
            <person name="Seet Q."/>
            <person name="Wongkham S."/>
            <person name="Teh B.T."/>
            <person name="Wongkham C."/>
            <person name="Intapan P.M."/>
            <person name="Maleewong W."/>
            <person name="Yang X."/>
            <person name="Hu M."/>
            <person name="Wang Z."/>
            <person name="Hofmann A."/>
            <person name="Sternberg P.W."/>
            <person name="Tan P."/>
            <person name="Wang J."/>
            <person name="Gasser R.B."/>
        </authorList>
    </citation>
    <scope>NUCLEOTIDE SEQUENCE [LARGE SCALE GENOMIC DNA]</scope>
</reference>
<dbReference type="Proteomes" id="UP000054324">
    <property type="component" value="Unassembled WGS sequence"/>
</dbReference>
<feature type="non-terminal residue" evidence="2">
    <location>
        <position position="81"/>
    </location>
</feature>
<dbReference type="EMBL" id="KL606867">
    <property type="protein sequence ID" value="KER18192.1"/>
    <property type="molecule type" value="Genomic_DNA"/>
</dbReference>
<evidence type="ECO:0000256" key="1">
    <source>
        <dbReference type="SAM" id="MobiDB-lite"/>
    </source>
</evidence>
<evidence type="ECO:0000313" key="2">
    <source>
        <dbReference type="EMBL" id="KER18192.1"/>
    </source>
</evidence>
<dbReference type="GeneID" id="20330395"/>
<dbReference type="RefSeq" id="XP_009178061.1">
    <property type="nucleotide sequence ID" value="XM_009179797.1"/>
</dbReference>
<organism evidence="2 3">
    <name type="scientific">Opisthorchis viverrini</name>
    <name type="common">Southeast Asian liver fluke</name>
    <dbReference type="NCBI Taxonomy" id="6198"/>
    <lineage>
        <taxon>Eukaryota</taxon>
        <taxon>Metazoa</taxon>
        <taxon>Spiralia</taxon>
        <taxon>Lophotrochozoa</taxon>
        <taxon>Platyhelminthes</taxon>
        <taxon>Trematoda</taxon>
        <taxon>Digenea</taxon>
        <taxon>Opisthorchiida</taxon>
        <taxon>Opisthorchiata</taxon>
        <taxon>Opisthorchiidae</taxon>
        <taxon>Opisthorchis</taxon>
    </lineage>
</organism>
<gene>
    <name evidence="2" type="ORF">T265_16230</name>
</gene>
<dbReference type="CTD" id="20330395"/>
<proteinExistence type="predicted"/>
<dbReference type="KEGG" id="ovi:T265_16230"/>
<name>A0A074YYD3_OPIVI</name>